<keyword evidence="7 9" id="KW-0411">Iron-sulfur</keyword>
<dbReference type="SFLD" id="SFLDG01082">
    <property type="entry name" value="B12-binding_domain_containing"/>
    <property type="match status" value="1"/>
</dbReference>
<comment type="similarity">
    <text evidence="1">Belongs to the anaerobic coproporphyrinogen-III oxidase family. HemW subfamily.</text>
</comment>
<dbReference type="SUPFAM" id="SSF102114">
    <property type="entry name" value="Radical SAM enzymes"/>
    <property type="match status" value="1"/>
</dbReference>
<reference evidence="11" key="1">
    <citation type="submission" date="2021-04" db="EMBL/GenBank/DDBJ databases">
        <title>Sinoanaerobacter chloroacetimidivorans sp. nov., an obligate anaerobic bacterium isolated from anaerobic sludge.</title>
        <authorList>
            <person name="Bao Y."/>
        </authorList>
    </citation>
    <scope>NUCLEOTIDE SEQUENCE</scope>
    <source>
        <strain evidence="11">BAD-6</strain>
    </source>
</reference>
<dbReference type="NCBIfam" id="TIGR00539">
    <property type="entry name" value="hemN_rel"/>
    <property type="match status" value="1"/>
</dbReference>
<keyword evidence="8 9" id="KW-0143">Chaperone</keyword>
<evidence type="ECO:0000256" key="2">
    <source>
        <dbReference type="ARBA" id="ARBA00017228"/>
    </source>
</evidence>
<dbReference type="InterPro" id="IPR006638">
    <property type="entry name" value="Elp3/MiaA/NifB-like_rSAM"/>
</dbReference>
<dbReference type="Proteomes" id="UP000675664">
    <property type="component" value="Unassembled WGS sequence"/>
</dbReference>
<keyword evidence="9" id="KW-0963">Cytoplasm</keyword>
<comment type="caution">
    <text evidence="11">The sequence shown here is derived from an EMBL/GenBank/DDBJ whole genome shotgun (WGS) entry which is preliminary data.</text>
</comment>
<keyword evidence="9" id="KW-0004">4Fe-4S</keyword>
<organism evidence="11 12">
    <name type="scientific">Sinanaerobacter chloroacetimidivorans</name>
    <dbReference type="NCBI Taxonomy" id="2818044"/>
    <lineage>
        <taxon>Bacteria</taxon>
        <taxon>Bacillati</taxon>
        <taxon>Bacillota</taxon>
        <taxon>Clostridia</taxon>
        <taxon>Peptostreptococcales</taxon>
        <taxon>Anaerovoracaceae</taxon>
        <taxon>Sinanaerobacter</taxon>
    </lineage>
</organism>
<dbReference type="InterPro" id="IPR010723">
    <property type="entry name" value="HemN_C"/>
</dbReference>
<name>A0A8J8B079_9FIRM</name>
<reference evidence="11" key="2">
    <citation type="submission" date="2021-04" db="EMBL/GenBank/DDBJ databases">
        <authorList>
            <person name="Liu J."/>
        </authorList>
    </citation>
    <scope>NUCLEOTIDE SEQUENCE</scope>
    <source>
        <strain evidence="11">BAD-6</strain>
    </source>
</reference>
<keyword evidence="4 9" id="KW-0949">S-adenosyl-L-methionine</keyword>
<evidence type="ECO:0000313" key="11">
    <source>
        <dbReference type="EMBL" id="MBR0596321.1"/>
    </source>
</evidence>
<dbReference type="InterPro" id="IPR034505">
    <property type="entry name" value="Coproporphyrinogen-III_oxidase"/>
</dbReference>
<comment type="subcellular location">
    <subcellularLocation>
        <location evidence="9">Cytoplasm</location>
    </subcellularLocation>
</comment>
<dbReference type="SMART" id="SM00729">
    <property type="entry name" value="Elp3"/>
    <property type="match status" value="1"/>
</dbReference>
<protein>
    <recommendedName>
        <fullName evidence="2 9">Heme chaperone HemW</fullName>
    </recommendedName>
</protein>
<dbReference type="InterPro" id="IPR007197">
    <property type="entry name" value="rSAM"/>
</dbReference>
<sequence length="402" mass="46838">MMTINKSIMRKQDQNPKPLGLYLHIPFCTEKCNYCDFLSFGGVGNDRQGQYVNALVKEIEYYGKEYHNKYYVDTIFIGGGTPSILEVALIAELMAAVRANFHVLPDAEITMESNPKTLNRYKLNRYFDLGINRLSIGAQSLDNDLLAFLGRIHRAEDFLESYQAAREAGFQNINTDLMFGIPGQNMECWLDTLKKVLKLMPEHISFYSLQIEEGTPFFKMYREGRLEPIDDDADRDMYHRAVELFYREGYHHYEISNCGRPGYECRHNLKYWSMDEYLGLGLGAHSYLEGARFSNAERLSDYVEASRVSENKSTSPFIVWYHKNSRQEDISEYLFTGLRKREGIDLDDFEAQFQQPIEEIYADNWHRLKAFIESGYLVKTENRLYFTKQGIDISNTILTEFV</sequence>
<evidence type="ECO:0000256" key="8">
    <source>
        <dbReference type="ARBA" id="ARBA00023186"/>
    </source>
</evidence>
<keyword evidence="11" id="KW-0560">Oxidoreductase</keyword>
<evidence type="ECO:0000256" key="4">
    <source>
        <dbReference type="ARBA" id="ARBA00022691"/>
    </source>
</evidence>
<evidence type="ECO:0000256" key="7">
    <source>
        <dbReference type="ARBA" id="ARBA00023014"/>
    </source>
</evidence>
<keyword evidence="6 9" id="KW-0408">Iron</keyword>
<dbReference type="InterPro" id="IPR013785">
    <property type="entry name" value="Aldolase_TIM"/>
</dbReference>
<evidence type="ECO:0000256" key="3">
    <source>
        <dbReference type="ARBA" id="ARBA00022617"/>
    </source>
</evidence>
<dbReference type="PROSITE" id="PS51918">
    <property type="entry name" value="RADICAL_SAM"/>
    <property type="match status" value="1"/>
</dbReference>
<evidence type="ECO:0000256" key="5">
    <source>
        <dbReference type="ARBA" id="ARBA00022723"/>
    </source>
</evidence>
<keyword evidence="3 9" id="KW-0349">Heme</keyword>
<dbReference type="RefSeq" id="WP_227016457.1">
    <property type="nucleotide sequence ID" value="NZ_JAGSND010000001.1"/>
</dbReference>
<evidence type="ECO:0000256" key="9">
    <source>
        <dbReference type="RuleBase" id="RU364116"/>
    </source>
</evidence>
<dbReference type="SFLD" id="SFLDG01065">
    <property type="entry name" value="anaerobic_coproporphyrinogen-I"/>
    <property type="match status" value="1"/>
</dbReference>
<comment type="function">
    <text evidence="9">Probably acts as a heme chaperone, transferring heme to an unknown acceptor. Binds one molecule of heme per monomer, possibly covalently. Binds 1 [4Fe-4S] cluster. The cluster is coordinated with 3 cysteines and an exchangeable S-adenosyl-L-methionine.</text>
</comment>
<dbReference type="Gene3D" id="3.20.20.70">
    <property type="entry name" value="Aldolase class I"/>
    <property type="match status" value="1"/>
</dbReference>
<keyword evidence="12" id="KW-1185">Reference proteome</keyword>
<dbReference type="GO" id="GO:0004109">
    <property type="term" value="F:coproporphyrinogen oxidase activity"/>
    <property type="evidence" value="ECO:0007669"/>
    <property type="project" value="InterPro"/>
</dbReference>
<keyword evidence="5 9" id="KW-0479">Metal-binding</keyword>
<dbReference type="AlphaFoldDB" id="A0A8J8B079"/>
<gene>
    <name evidence="11" type="ORF">KCX82_00375</name>
</gene>
<dbReference type="SFLD" id="SFLDF00288">
    <property type="entry name" value="HemN-like__clustered_with_nucl"/>
    <property type="match status" value="1"/>
</dbReference>
<dbReference type="GO" id="GO:0005737">
    <property type="term" value="C:cytoplasm"/>
    <property type="evidence" value="ECO:0007669"/>
    <property type="project" value="UniProtKB-SubCell"/>
</dbReference>
<dbReference type="GO" id="GO:0051539">
    <property type="term" value="F:4 iron, 4 sulfur cluster binding"/>
    <property type="evidence" value="ECO:0007669"/>
    <property type="project" value="UniProtKB-UniRule"/>
</dbReference>
<accession>A0A8J8B079</accession>
<proteinExistence type="inferred from homology"/>
<evidence type="ECO:0000256" key="1">
    <source>
        <dbReference type="ARBA" id="ARBA00006100"/>
    </source>
</evidence>
<evidence type="ECO:0000313" key="12">
    <source>
        <dbReference type="Proteomes" id="UP000675664"/>
    </source>
</evidence>
<dbReference type="SFLD" id="SFLDF00562">
    <property type="entry name" value="HemN-like__clustered_with_heat"/>
    <property type="match status" value="1"/>
</dbReference>
<dbReference type="InterPro" id="IPR058240">
    <property type="entry name" value="rSAM_sf"/>
</dbReference>
<dbReference type="GO" id="GO:0046872">
    <property type="term" value="F:metal ion binding"/>
    <property type="evidence" value="ECO:0007669"/>
    <property type="project" value="UniProtKB-UniRule"/>
</dbReference>
<dbReference type="Pfam" id="PF06969">
    <property type="entry name" value="HemN_C"/>
    <property type="match status" value="1"/>
</dbReference>
<evidence type="ECO:0000259" key="10">
    <source>
        <dbReference type="PROSITE" id="PS51918"/>
    </source>
</evidence>
<dbReference type="EMBL" id="JAGSND010000001">
    <property type="protein sequence ID" value="MBR0596321.1"/>
    <property type="molecule type" value="Genomic_DNA"/>
</dbReference>
<feature type="domain" description="Radical SAM core" evidence="10">
    <location>
        <begin position="13"/>
        <end position="251"/>
    </location>
</feature>
<evidence type="ECO:0000256" key="6">
    <source>
        <dbReference type="ARBA" id="ARBA00023004"/>
    </source>
</evidence>
<dbReference type="PANTHER" id="PTHR13932">
    <property type="entry name" value="COPROPORPHYRINIGEN III OXIDASE"/>
    <property type="match status" value="1"/>
</dbReference>
<dbReference type="Pfam" id="PF04055">
    <property type="entry name" value="Radical_SAM"/>
    <property type="match status" value="1"/>
</dbReference>
<dbReference type="CDD" id="cd01335">
    <property type="entry name" value="Radical_SAM"/>
    <property type="match status" value="1"/>
</dbReference>
<dbReference type="SFLD" id="SFLDS00029">
    <property type="entry name" value="Radical_SAM"/>
    <property type="match status" value="1"/>
</dbReference>
<dbReference type="InterPro" id="IPR004559">
    <property type="entry name" value="HemW-like"/>
</dbReference>
<dbReference type="PANTHER" id="PTHR13932:SF5">
    <property type="entry name" value="RADICAL S-ADENOSYL METHIONINE DOMAIN-CONTAINING PROTEIN 1, MITOCHONDRIAL"/>
    <property type="match status" value="1"/>
</dbReference>
<dbReference type="GO" id="GO:0006779">
    <property type="term" value="P:porphyrin-containing compound biosynthetic process"/>
    <property type="evidence" value="ECO:0007669"/>
    <property type="project" value="InterPro"/>
</dbReference>